<reference evidence="1 2" key="1">
    <citation type="submission" date="2019-12" db="EMBL/GenBank/DDBJ databases">
        <authorList>
            <person name="Alioto T."/>
            <person name="Alioto T."/>
            <person name="Gomez Garrido J."/>
        </authorList>
    </citation>
    <scope>NUCLEOTIDE SEQUENCE [LARGE SCALE GENOMIC DNA]</scope>
</reference>
<dbReference type="Gramene" id="OE9A099345T1">
    <property type="protein sequence ID" value="OE9A099345C1"/>
    <property type="gene ID" value="OE9A099345"/>
</dbReference>
<name>A0A8S0PA01_OLEEU</name>
<evidence type="ECO:0000313" key="1">
    <source>
        <dbReference type="EMBL" id="CAA2934108.1"/>
    </source>
</evidence>
<proteinExistence type="predicted"/>
<keyword evidence="2" id="KW-1185">Reference proteome</keyword>
<dbReference type="EMBL" id="CACTIH010000010">
    <property type="protein sequence ID" value="CAA2934108.1"/>
    <property type="molecule type" value="Genomic_DNA"/>
</dbReference>
<comment type="caution">
    <text evidence="1">The sequence shown here is derived from an EMBL/GenBank/DDBJ whole genome shotgun (WGS) entry which is preliminary data.</text>
</comment>
<organism evidence="1 2">
    <name type="scientific">Olea europaea subsp. europaea</name>
    <dbReference type="NCBI Taxonomy" id="158383"/>
    <lineage>
        <taxon>Eukaryota</taxon>
        <taxon>Viridiplantae</taxon>
        <taxon>Streptophyta</taxon>
        <taxon>Embryophyta</taxon>
        <taxon>Tracheophyta</taxon>
        <taxon>Spermatophyta</taxon>
        <taxon>Magnoliopsida</taxon>
        <taxon>eudicotyledons</taxon>
        <taxon>Gunneridae</taxon>
        <taxon>Pentapetalae</taxon>
        <taxon>asterids</taxon>
        <taxon>lamiids</taxon>
        <taxon>Lamiales</taxon>
        <taxon>Oleaceae</taxon>
        <taxon>Oleeae</taxon>
        <taxon>Olea</taxon>
    </lineage>
</organism>
<evidence type="ECO:0000313" key="2">
    <source>
        <dbReference type="Proteomes" id="UP000594638"/>
    </source>
</evidence>
<dbReference type="Proteomes" id="UP000594638">
    <property type="component" value="Unassembled WGS sequence"/>
</dbReference>
<protein>
    <submittedName>
        <fullName evidence="1">Uncharacterized protein</fullName>
    </submittedName>
</protein>
<sequence>MSIHNSCNTYCRSTLLDYLFGSNVGSSPLAFSSIINHFQLEVSLEIYLPLRAKG</sequence>
<accession>A0A8S0PA01</accession>
<gene>
    <name evidence="1" type="ORF">OLEA9_A099345</name>
</gene>
<dbReference type="AlphaFoldDB" id="A0A8S0PA01"/>